<dbReference type="InterPro" id="IPR036965">
    <property type="entry name" value="Terpene_synth_N_sf"/>
</dbReference>
<keyword evidence="1" id="KW-0479">Metal-binding</keyword>
<dbReference type="InterPro" id="IPR008949">
    <property type="entry name" value="Isoprenoid_synthase_dom_sf"/>
</dbReference>
<evidence type="ECO:0000313" key="5">
    <source>
        <dbReference type="Proteomes" id="UP000636709"/>
    </source>
</evidence>
<protein>
    <submittedName>
        <fullName evidence="4">Uncharacterized protein</fullName>
    </submittedName>
</protein>
<feature type="domain" description="Terpene synthase metal-binding" evidence="3">
    <location>
        <begin position="217"/>
        <end position="327"/>
    </location>
</feature>
<dbReference type="OrthoDB" id="1877784at2759"/>
<organism evidence="4 5">
    <name type="scientific">Digitaria exilis</name>
    <dbReference type="NCBI Taxonomy" id="1010633"/>
    <lineage>
        <taxon>Eukaryota</taxon>
        <taxon>Viridiplantae</taxon>
        <taxon>Streptophyta</taxon>
        <taxon>Embryophyta</taxon>
        <taxon>Tracheophyta</taxon>
        <taxon>Spermatophyta</taxon>
        <taxon>Magnoliopsida</taxon>
        <taxon>Liliopsida</taxon>
        <taxon>Poales</taxon>
        <taxon>Poaceae</taxon>
        <taxon>PACMAD clade</taxon>
        <taxon>Panicoideae</taxon>
        <taxon>Panicodae</taxon>
        <taxon>Paniceae</taxon>
        <taxon>Anthephorinae</taxon>
        <taxon>Digitaria</taxon>
    </lineage>
</organism>
<dbReference type="GO" id="GO:0010333">
    <property type="term" value="F:terpene synthase activity"/>
    <property type="evidence" value="ECO:0007669"/>
    <property type="project" value="InterPro"/>
</dbReference>
<dbReference type="AlphaFoldDB" id="A0A835EXL6"/>
<dbReference type="InterPro" id="IPR001906">
    <property type="entry name" value="Terpene_synth_N"/>
</dbReference>
<dbReference type="InterPro" id="IPR005630">
    <property type="entry name" value="Terpene_synthase_metal-bd"/>
</dbReference>
<feature type="domain" description="Terpene synthase N-terminal" evidence="2">
    <location>
        <begin position="1"/>
        <end position="159"/>
    </location>
</feature>
<reference evidence="4" key="1">
    <citation type="submission" date="2020-07" db="EMBL/GenBank/DDBJ databases">
        <title>Genome sequence and genetic diversity analysis of an under-domesticated orphan crop, white fonio (Digitaria exilis).</title>
        <authorList>
            <person name="Bennetzen J.L."/>
            <person name="Chen S."/>
            <person name="Ma X."/>
            <person name="Wang X."/>
            <person name="Yssel A.E.J."/>
            <person name="Chaluvadi S.R."/>
            <person name="Johnson M."/>
            <person name="Gangashetty P."/>
            <person name="Hamidou F."/>
            <person name="Sanogo M.D."/>
            <person name="Zwaenepoel A."/>
            <person name="Wallace J."/>
            <person name="Van De Peer Y."/>
            <person name="Van Deynze A."/>
        </authorList>
    </citation>
    <scope>NUCLEOTIDE SEQUENCE</scope>
    <source>
        <tissue evidence="4">Leaves</tissue>
    </source>
</reference>
<dbReference type="GO" id="GO:0000287">
    <property type="term" value="F:magnesium ion binding"/>
    <property type="evidence" value="ECO:0007669"/>
    <property type="project" value="InterPro"/>
</dbReference>
<gene>
    <name evidence="4" type="ORF">HU200_023370</name>
</gene>
<dbReference type="Pfam" id="PF03936">
    <property type="entry name" value="Terpene_synth_C"/>
    <property type="match status" value="1"/>
</dbReference>
<evidence type="ECO:0000259" key="2">
    <source>
        <dbReference type="Pfam" id="PF01397"/>
    </source>
</evidence>
<dbReference type="Gene3D" id="1.10.600.10">
    <property type="entry name" value="Farnesyl Diphosphate Synthase"/>
    <property type="match status" value="2"/>
</dbReference>
<dbReference type="PANTHER" id="PTHR31225">
    <property type="entry name" value="OS04G0344100 PROTEIN-RELATED"/>
    <property type="match status" value="1"/>
</dbReference>
<dbReference type="InterPro" id="IPR008930">
    <property type="entry name" value="Terpenoid_cyclase/PrenylTrfase"/>
</dbReference>
<dbReference type="PANTHER" id="PTHR31225:SF63">
    <property type="entry name" value="BETA-SELINENE SYNTHASE"/>
    <property type="match status" value="1"/>
</dbReference>
<dbReference type="GO" id="GO:0016114">
    <property type="term" value="P:terpenoid biosynthetic process"/>
    <property type="evidence" value="ECO:0007669"/>
    <property type="project" value="InterPro"/>
</dbReference>
<evidence type="ECO:0000259" key="3">
    <source>
        <dbReference type="Pfam" id="PF03936"/>
    </source>
</evidence>
<comment type="caution">
    <text evidence="4">The sequence shown here is derived from an EMBL/GenBank/DDBJ whole genome shotgun (WGS) entry which is preliminary data.</text>
</comment>
<proteinExistence type="predicted"/>
<dbReference type="EMBL" id="JACEFO010001687">
    <property type="protein sequence ID" value="KAF8720963.1"/>
    <property type="molecule type" value="Genomic_DNA"/>
</dbReference>
<dbReference type="SUPFAM" id="SSF48239">
    <property type="entry name" value="Terpenoid cyclases/Protein prenyltransferases"/>
    <property type="match status" value="1"/>
</dbReference>
<name>A0A835EXL6_9POAL</name>
<dbReference type="Gene3D" id="1.50.10.130">
    <property type="entry name" value="Terpene synthase, N-terminal domain"/>
    <property type="match status" value="1"/>
</dbReference>
<accession>A0A835EXL6</accession>
<evidence type="ECO:0000256" key="1">
    <source>
        <dbReference type="ARBA" id="ARBA00022723"/>
    </source>
</evidence>
<sequence length="440" mass="50970">MRKRADELKVEVCRMFETYKSTGASDMVTLVDALERLGIDNHFIEEIDMALGHAYNEGLEFGSDSSGLYSIALSFRILRQHGFWVPAGVFDRFKDNTGNFKATLSSDPRSLLSLYNAAHLATSRDEQALDEAISFSRRHLESMKGKLMSPMAEQVSRALDIPLPRTPKRLETMRYITEYGEEESHDDVLLELAMLDFDLVRCLHNKELKTLSLWWRDLYDDVKLSYARDRLVKNYFWTCGILHEEQYSRARMLFSKTMGSFSLMDDTYDVHATLDECHKLSEAIERWDESAVSILPEYLRKFYIKLLTNFEEFENSLTSNDKYRMTFVIEALGKNKKDAASSVECYMKEHQSTGDEAAAVVSARVEDMWRKLNQACMEIDHELQPLVHLVVKIARTNEIMYVGGRDAYTFGKDLQDHVNSLFLKPTPYQKHSTMRKMYKC</sequence>
<dbReference type="Pfam" id="PF01397">
    <property type="entry name" value="Terpene_synth"/>
    <property type="match status" value="1"/>
</dbReference>
<keyword evidence="5" id="KW-1185">Reference proteome</keyword>
<dbReference type="Proteomes" id="UP000636709">
    <property type="component" value="Unassembled WGS sequence"/>
</dbReference>
<evidence type="ECO:0000313" key="4">
    <source>
        <dbReference type="EMBL" id="KAF8720963.1"/>
    </source>
</evidence>
<dbReference type="InterPro" id="IPR050148">
    <property type="entry name" value="Terpene_synthase-like"/>
</dbReference>
<dbReference type="SUPFAM" id="SSF48576">
    <property type="entry name" value="Terpenoid synthases"/>
    <property type="match status" value="1"/>
</dbReference>